<feature type="coiled-coil region" evidence="4">
    <location>
        <begin position="190"/>
        <end position="220"/>
    </location>
</feature>
<evidence type="ECO:0000256" key="2">
    <source>
        <dbReference type="ARBA" id="ARBA00012438"/>
    </source>
</evidence>
<evidence type="ECO:0000259" key="6">
    <source>
        <dbReference type="PROSITE" id="PS50109"/>
    </source>
</evidence>
<dbReference type="SUPFAM" id="SSF47384">
    <property type="entry name" value="Homodimeric domain of signal transducing histidine kinase"/>
    <property type="match status" value="1"/>
</dbReference>
<dbReference type="CDD" id="cd00075">
    <property type="entry name" value="HATPase"/>
    <property type="match status" value="1"/>
</dbReference>
<dbReference type="InterPro" id="IPR003661">
    <property type="entry name" value="HisK_dim/P_dom"/>
</dbReference>
<dbReference type="SMART" id="SM00387">
    <property type="entry name" value="HATPase_c"/>
    <property type="match status" value="1"/>
</dbReference>
<keyword evidence="4" id="KW-0175">Coiled coil</keyword>
<comment type="catalytic activity">
    <reaction evidence="1">
        <text>ATP + protein L-histidine = ADP + protein N-phospho-L-histidine.</text>
        <dbReference type="EC" id="2.7.13.3"/>
    </reaction>
</comment>
<dbReference type="PROSITE" id="PS50109">
    <property type="entry name" value="HIS_KIN"/>
    <property type="match status" value="1"/>
</dbReference>
<evidence type="ECO:0000313" key="7">
    <source>
        <dbReference type="EMBL" id="WOK04804.1"/>
    </source>
</evidence>
<dbReference type="InterPro" id="IPR036097">
    <property type="entry name" value="HisK_dim/P_sf"/>
</dbReference>
<evidence type="ECO:0000256" key="5">
    <source>
        <dbReference type="SAM" id="Phobius"/>
    </source>
</evidence>
<keyword evidence="3" id="KW-0597">Phosphoprotein</keyword>
<dbReference type="Gene3D" id="1.10.287.130">
    <property type="match status" value="1"/>
</dbReference>
<dbReference type="InterPro" id="IPR005467">
    <property type="entry name" value="His_kinase_dom"/>
</dbReference>
<dbReference type="SMART" id="SM00388">
    <property type="entry name" value="HisKA"/>
    <property type="match status" value="1"/>
</dbReference>
<dbReference type="Pfam" id="PF02518">
    <property type="entry name" value="HATPase_c"/>
    <property type="match status" value="1"/>
</dbReference>
<evidence type="ECO:0000313" key="8">
    <source>
        <dbReference type="Proteomes" id="UP001302349"/>
    </source>
</evidence>
<dbReference type="InterPro" id="IPR003594">
    <property type="entry name" value="HATPase_dom"/>
</dbReference>
<keyword evidence="5" id="KW-0812">Transmembrane</keyword>
<name>A0ABZ0IID5_9BACT</name>
<feature type="transmembrane region" description="Helical" evidence="5">
    <location>
        <begin position="79"/>
        <end position="99"/>
    </location>
</feature>
<evidence type="ECO:0000256" key="1">
    <source>
        <dbReference type="ARBA" id="ARBA00000085"/>
    </source>
</evidence>
<reference evidence="7 8" key="1">
    <citation type="journal article" date="2023" name="Microbiol. Resour. Announc.">
        <title>Complete Genome Sequence of Imperialibacter roseus strain P4T.</title>
        <authorList>
            <person name="Tizabi D.R."/>
            <person name="Bachvaroff T."/>
            <person name="Hill R.T."/>
        </authorList>
    </citation>
    <scope>NUCLEOTIDE SEQUENCE [LARGE SCALE GENOMIC DNA]</scope>
    <source>
        <strain evidence="7 8">P4T</strain>
    </source>
</reference>
<keyword evidence="7" id="KW-0808">Transferase</keyword>
<dbReference type="CDD" id="cd00082">
    <property type="entry name" value="HisKA"/>
    <property type="match status" value="1"/>
</dbReference>
<keyword evidence="5" id="KW-0472">Membrane</keyword>
<feature type="transmembrane region" description="Helical" evidence="5">
    <location>
        <begin position="129"/>
        <end position="150"/>
    </location>
</feature>
<organism evidence="7 8">
    <name type="scientific">Imperialibacter roseus</name>
    <dbReference type="NCBI Taxonomy" id="1324217"/>
    <lineage>
        <taxon>Bacteria</taxon>
        <taxon>Pseudomonadati</taxon>
        <taxon>Bacteroidota</taxon>
        <taxon>Cytophagia</taxon>
        <taxon>Cytophagales</taxon>
        <taxon>Flammeovirgaceae</taxon>
        <taxon>Imperialibacter</taxon>
    </lineage>
</organism>
<keyword evidence="8" id="KW-1185">Reference proteome</keyword>
<dbReference type="Gene3D" id="3.30.565.10">
    <property type="entry name" value="Histidine kinase-like ATPase, C-terminal domain"/>
    <property type="match status" value="1"/>
</dbReference>
<protein>
    <recommendedName>
        <fullName evidence="2">histidine kinase</fullName>
        <ecNumber evidence="2">2.7.13.3</ecNumber>
    </recommendedName>
</protein>
<keyword evidence="5" id="KW-1133">Transmembrane helix</keyword>
<dbReference type="EC" id="2.7.13.3" evidence="2"/>
<keyword evidence="7" id="KW-0418">Kinase</keyword>
<feature type="domain" description="Histidine kinase" evidence="6">
    <location>
        <begin position="227"/>
        <end position="442"/>
    </location>
</feature>
<dbReference type="RefSeq" id="WP_317487604.1">
    <property type="nucleotide sequence ID" value="NZ_CP136051.1"/>
</dbReference>
<sequence length="447" mass="49765">MQLSHLVDFFLHPVYFEQPDQLRKGRLFVRGCLLTSLFSTSYVWLSVLFEYQKGVYFMVMNVVGFLLLPLLAKTRLPIALLGNLYVTLGATAVLVLTYFSGGIWSAIYPWIVSIPLLALLVVNKFSGAVWGGIALACMVYFGVLDMRGIALPVEYNVEMKTWWFTTILTGLLLIILFVGFVFEVVQTGALRELESKNAKLEEQKTTIASQSEALEKLIEEKDYIIRILAHDLRNPLSNIDGLADMMESKRYVGQEDEFLGMVKRTANNALHLIERVLEMDKADQRESIDMDPVDVAEVLQELIESINETARRKDIAIKLNNAARSTSVVGERVYVLQIFENLLSNAIKFSKGGTKVSITVANTNSSLMVKVADEGPGVRPEEEDRLFKKFSKLSSRPTGEESSAGLGLSLVKRYVELLGGKIWHEGGAAIGATFAVELPLTGRPDRG</sequence>
<dbReference type="Proteomes" id="UP001302349">
    <property type="component" value="Chromosome"/>
</dbReference>
<dbReference type="GO" id="GO:0016301">
    <property type="term" value="F:kinase activity"/>
    <property type="evidence" value="ECO:0007669"/>
    <property type="project" value="UniProtKB-KW"/>
</dbReference>
<feature type="transmembrane region" description="Helical" evidence="5">
    <location>
        <begin position="162"/>
        <end position="185"/>
    </location>
</feature>
<feature type="transmembrane region" description="Helical" evidence="5">
    <location>
        <begin position="27"/>
        <end position="49"/>
    </location>
</feature>
<gene>
    <name evidence="7" type="ORF">RT717_17110</name>
</gene>
<dbReference type="InterPro" id="IPR036890">
    <property type="entry name" value="HATPase_C_sf"/>
</dbReference>
<dbReference type="SUPFAM" id="SSF55874">
    <property type="entry name" value="ATPase domain of HSP90 chaperone/DNA topoisomerase II/histidine kinase"/>
    <property type="match status" value="1"/>
</dbReference>
<proteinExistence type="predicted"/>
<dbReference type="PRINTS" id="PR00344">
    <property type="entry name" value="BCTRLSENSOR"/>
</dbReference>
<dbReference type="PANTHER" id="PTHR43547:SF2">
    <property type="entry name" value="HYBRID SIGNAL TRANSDUCTION HISTIDINE KINASE C"/>
    <property type="match status" value="1"/>
</dbReference>
<dbReference type="InterPro" id="IPR004358">
    <property type="entry name" value="Sig_transdc_His_kin-like_C"/>
</dbReference>
<feature type="transmembrane region" description="Helical" evidence="5">
    <location>
        <begin position="105"/>
        <end position="122"/>
    </location>
</feature>
<evidence type="ECO:0000256" key="3">
    <source>
        <dbReference type="ARBA" id="ARBA00022553"/>
    </source>
</evidence>
<evidence type="ECO:0000256" key="4">
    <source>
        <dbReference type="SAM" id="Coils"/>
    </source>
</evidence>
<dbReference type="EMBL" id="CP136051">
    <property type="protein sequence ID" value="WOK04804.1"/>
    <property type="molecule type" value="Genomic_DNA"/>
</dbReference>
<feature type="transmembrane region" description="Helical" evidence="5">
    <location>
        <begin position="55"/>
        <end position="72"/>
    </location>
</feature>
<dbReference type="Pfam" id="PF00512">
    <property type="entry name" value="HisKA"/>
    <property type="match status" value="1"/>
</dbReference>
<accession>A0ABZ0IID5</accession>
<dbReference type="PANTHER" id="PTHR43547">
    <property type="entry name" value="TWO-COMPONENT HISTIDINE KINASE"/>
    <property type="match status" value="1"/>
</dbReference>